<dbReference type="InterPro" id="IPR036388">
    <property type="entry name" value="WH-like_DNA-bd_sf"/>
</dbReference>
<dbReference type="Pfam" id="PF00891">
    <property type="entry name" value="Methyltransf_2"/>
    <property type="match status" value="1"/>
</dbReference>
<dbReference type="SUPFAM" id="SSF53335">
    <property type="entry name" value="S-adenosyl-L-methionine-dependent methyltransferases"/>
    <property type="match status" value="1"/>
</dbReference>
<keyword evidence="6" id="KW-1185">Reference proteome</keyword>
<evidence type="ECO:0000256" key="1">
    <source>
        <dbReference type="ARBA" id="ARBA00022603"/>
    </source>
</evidence>
<comment type="caution">
    <text evidence="5">The sequence shown here is derived from an EMBL/GenBank/DDBJ whole genome shotgun (WGS) entry which is preliminary data.</text>
</comment>
<evidence type="ECO:0000313" key="6">
    <source>
        <dbReference type="Proteomes" id="UP000887229"/>
    </source>
</evidence>
<keyword evidence="3" id="KW-0949">S-adenosyl-L-methionine</keyword>
<protein>
    <submittedName>
        <fullName evidence="5">O-methyltransferase-domain-containing protein</fullName>
    </submittedName>
</protein>
<dbReference type="PANTHER" id="PTHR43712:SF2">
    <property type="entry name" value="O-METHYLTRANSFERASE CICE"/>
    <property type="match status" value="1"/>
</dbReference>
<dbReference type="OrthoDB" id="2410195at2759"/>
<evidence type="ECO:0000256" key="3">
    <source>
        <dbReference type="ARBA" id="ARBA00022691"/>
    </source>
</evidence>
<dbReference type="InterPro" id="IPR001077">
    <property type="entry name" value="COMT_C"/>
</dbReference>
<dbReference type="GO" id="GO:0008171">
    <property type="term" value="F:O-methyltransferase activity"/>
    <property type="evidence" value="ECO:0007669"/>
    <property type="project" value="InterPro"/>
</dbReference>
<dbReference type="GeneID" id="70295928"/>
<dbReference type="InterPro" id="IPR036390">
    <property type="entry name" value="WH_DNA-bd_sf"/>
</dbReference>
<dbReference type="Gene3D" id="1.10.10.10">
    <property type="entry name" value="Winged helix-like DNA-binding domain superfamily/Winged helix DNA-binding domain"/>
    <property type="match status" value="1"/>
</dbReference>
<feature type="domain" description="O-methyltransferase C-terminal" evidence="4">
    <location>
        <begin position="153"/>
        <end position="353"/>
    </location>
</feature>
<dbReference type="GO" id="GO:0032259">
    <property type="term" value="P:methylation"/>
    <property type="evidence" value="ECO:0007669"/>
    <property type="project" value="UniProtKB-KW"/>
</dbReference>
<proteinExistence type="predicted"/>
<keyword evidence="1" id="KW-0489">Methyltransferase</keyword>
<evidence type="ECO:0000259" key="4">
    <source>
        <dbReference type="Pfam" id="PF00891"/>
    </source>
</evidence>
<gene>
    <name evidence="5" type="ORF">F5Z01DRAFT_674295</name>
</gene>
<dbReference type="InterPro" id="IPR016461">
    <property type="entry name" value="COMT-like"/>
</dbReference>
<name>A0A9P7ZLN1_9HYPO</name>
<evidence type="ECO:0000313" key="5">
    <source>
        <dbReference type="EMBL" id="KAG9253971.1"/>
    </source>
</evidence>
<reference evidence="5" key="1">
    <citation type="journal article" date="2021" name="IMA Fungus">
        <title>Genomic characterization of three marine fungi, including Emericellopsis atlantica sp. nov. with signatures of a generalist lifestyle and marine biomass degradation.</title>
        <authorList>
            <person name="Hagestad O.C."/>
            <person name="Hou L."/>
            <person name="Andersen J.H."/>
            <person name="Hansen E.H."/>
            <person name="Altermark B."/>
            <person name="Li C."/>
            <person name="Kuhnert E."/>
            <person name="Cox R.J."/>
            <person name="Crous P.W."/>
            <person name="Spatafora J.W."/>
            <person name="Lail K."/>
            <person name="Amirebrahimi M."/>
            <person name="Lipzen A."/>
            <person name="Pangilinan J."/>
            <person name="Andreopoulos W."/>
            <person name="Hayes R.D."/>
            <person name="Ng V."/>
            <person name="Grigoriev I.V."/>
            <person name="Jackson S.A."/>
            <person name="Sutton T.D.S."/>
            <person name="Dobson A.D.W."/>
            <person name="Rama T."/>
        </authorList>
    </citation>
    <scope>NUCLEOTIDE SEQUENCE</scope>
    <source>
        <strain evidence="5">TS7</strain>
    </source>
</reference>
<dbReference type="PANTHER" id="PTHR43712">
    <property type="entry name" value="PUTATIVE (AFU_ORTHOLOGUE AFUA_4G14580)-RELATED"/>
    <property type="match status" value="1"/>
</dbReference>
<dbReference type="Gene3D" id="3.40.50.150">
    <property type="entry name" value="Vaccinia Virus protein VP39"/>
    <property type="match status" value="1"/>
</dbReference>
<accession>A0A9P7ZLN1</accession>
<dbReference type="PROSITE" id="PS51683">
    <property type="entry name" value="SAM_OMT_II"/>
    <property type="match status" value="1"/>
</dbReference>
<sequence length="374" mass="41504">MASPDQLVGSLESLTPESFTTESERVRAWEQNWVNGATNASIKTLIDAGIFAKWIKIGGRPAKAGNLAELVNAVEILIKRMMRQISGQHLIVEVGEDKYATTPWVEKLVSDPAFPSMYGEFYKNLNVAMFRTLPYFLGENGFKNPTDVVSSNWQYMTGKSSSFFEDVGTNAELRNSFNDAIKCHSKYNLTPWPDVFPTDSLAQGAKPDGALVVDMGGGKGHDLTKFNVRHPDAPQGSLILQDVPDILKDMKPVGHISVQPHDFFQPQLVKGARAYFMHNVLHDWADPEVIQVLKNIPGAMETGYSLILVHESLISTLNPSPLVTVSDITVMACLSAKERTEKEWDKLFQEAGLRIIKIWKTVEAVESIIEAELA</sequence>
<keyword evidence="2" id="KW-0808">Transferase</keyword>
<evidence type="ECO:0000256" key="2">
    <source>
        <dbReference type="ARBA" id="ARBA00022679"/>
    </source>
</evidence>
<dbReference type="SUPFAM" id="SSF46785">
    <property type="entry name" value="Winged helix' DNA-binding domain"/>
    <property type="match status" value="1"/>
</dbReference>
<dbReference type="EMBL" id="MU251255">
    <property type="protein sequence ID" value="KAG9253971.1"/>
    <property type="molecule type" value="Genomic_DNA"/>
</dbReference>
<dbReference type="InterPro" id="IPR029063">
    <property type="entry name" value="SAM-dependent_MTases_sf"/>
</dbReference>
<dbReference type="AlphaFoldDB" id="A0A9P7ZLN1"/>
<dbReference type="RefSeq" id="XP_046117895.1">
    <property type="nucleotide sequence ID" value="XM_046265025.1"/>
</dbReference>
<organism evidence="5 6">
    <name type="scientific">Emericellopsis atlantica</name>
    <dbReference type="NCBI Taxonomy" id="2614577"/>
    <lineage>
        <taxon>Eukaryota</taxon>
        <taxon>Fungi</taxon>
        <taxon>Dikarya</taxon>
        <taxon>Ascomycota</taxon>
        <taxon>Pezizomycotina</taxon>
        <taxon>Sordariomycetes</taxon>
        <taxon>Hypocreomycetidae</taxon>
        <taxon>Hypocreales</taxon>
        <taxon>Bionectriaceae</taxon>
        <taxon>Emericellopsis</taxon>
    </lineage>
</organism>
<dbReference type="Proteomes" id="UP000887229">
    <property type="component" value="Unassembled WGS sequence"/>
</dbReference>